<keyword evidence="3" id="KW-1185">Reference proteome</keyword>
<evidence type="ECO:0000313" key="3">
    <source>
        <dbReference type="Proteomes" id="UP000464754"/>
    </source>
</evidence>
<dbReference type="SUPFAM" id="SSF82549">
    <property type="entry name" value="DAK1/DegV-like"/>
    <property type="match status" value="1"/>
</dbReference>
<dbReference type="PANTHER" id="PTHR33434:SF2">
    <property type="entry name" value="FATTY ACID-BINDING PROTEIN TM_1468"/>
    <property type="match status" value="1"/>
</dbReference>
<dbReference type="GO" id="GO:0008289">
    <property type="term" value="F:lipid binding"/>
    <property type="evidence" value="ECO:0007669"/>
    <property type="project" value="UniProtKB-KW"/>
</dbReference>
<protein>
    <recommendedName>
        <fullName evidence="4">DegV family protein</fullName>
    </recommendedName>
</protein>
<keyword evidence="1" id="KW-0446">Lipid-binding</keyword>
<dbReference type="NCBIfam" id="TIGR00762">
    <property type="entry name" value="DegV"/>
    <property type="match status" value="1"/>
</dbReference>
<dbReference type="PANTHER" id="PTHR33434">
    <property type="entry name" value="DEGV DOMAIN-CONTAINING PROTEIN DR_1986-RELATED"/>
    <property type="match status" value="1"/>
</dbReference>
<evidence type="ECO:0000256" key="1">
    <source>
        <dbReference type="ARBA" id="ARBA00023121"/>
    </source>
</evidence>
<evidence type="ECO:0000313" key="2">
    <source>
        <dbReference type="EMBL" id="BBK23629.1"/>
    </source>
</evidence>
<dbReference type="KEGG" id="aarg:Aargi30884_25320"/>
<dbReference type="InterPro" id="IPR003797">
    <property type="entry name" value="DegV"/>
</dbReference>
<proteinExistence type="predicted"/>
<dbReference type="InterPro" id="IPR043168">
    <property type="entry name" value="DegV_C"/>
</dbReference>
<dbReference type="Pfam" id="PF02645">
    <property type="entry name" value="DegV"/>
    <property type="match status" value="1"/>
</dbReference>
<dbReference type="Proteomes" id="UP000464754">
    <property type="component" value="Chromosome"/>
</dbReference>
<dbReference type="AlphaFoldDB" id="A0A6N4TLJ4"/>
<name>A0A6N4TLJ4_9FIRM</name>
<accession>A0A6N4TLJ4</accession>
<dbReference type="Gene3D" id="3.40.50.10170">
    <property type="match status" value="1"/>
</dbReference>
<gene>
    <name evidence="2" type="ORF">Aargi30884_25320</name>
</gene>
<dbReference type="RefSeq" id="WP_115715759.1">
    <property type="nucleotide sequence ID" value="NZ_AP019695.1"/>
</dbReference>
<sequence length="281" mass="30871">MKTAILTDSGCGLTPQQAKEYGIYLVPLQVIDENVSYQDGLDMTTEDLYERLRQQHTPKTSMPNGESLEKVMKEIREAGYEDVVGVPLSSGLSSTGNAMRMAAEEEGLGFALLETYTTCDLQFHNAKLALEFAQQGLSKEDIVKEVEKKVVNSASLIVPNDIQHLKRGGRLTPVAAAAANLLKIKPILKIDPSTNGRIDVIDKVRTEKKAISKVVDDVCDVIKDAQGDIFVIHSDCLSKAEEIQEEIRKRCPNANVHCNLICAVISAHTGLDCIAIQYMKK</sequence>
<evidence type="ECO:0008006" key="4">
    <source>
        <dbReference type="Google" id="ProtNLM"/>
    </source>
</evidence>
<dbReference type="Gene3D" id="3.30.1180.10">
    <property type="match status" value="1"/>
</dbReference>
<dbReference type="EMBL" id="AP019695">
    <property type="protein sequence ID" value="BBK23629.1"/>
    <property type="molecule type" value="Genomic_DNA"/>
</dbReference>
<dbReference type="InterPro" id="IPR050270">
    <property type="entry name" value="DegV_domain_contain"/>
</dbReference>
<dbReference type="PROSITE" id="PS51482">
    <property type="entry name" value="DEGV"/>
    <property type="match status" value="1"/>
</dbReference>
<organism evidence="2 3">
    <name type="scientific">Amedibacterium intestinale</name>
    <dbReference type="NCBI Taxonomy" id="2583452"/>
    <lineage>
        <taxon>Bacteria</taxon>
        <taxon>Bacillati</taxon>
        <taxon>Bacillota</taxon>
        <taxon>Erysipelotrichia</taxon>
        <taxon>Erysipelotrichales</taxon>
        <taxon>Erysipelotrichaceae</taxon>
        <taxon>Amedibacterium</taxon>
    </lineage>
</organism>
<reference evidence="3" key="1">
    <citation type="submission" date="2019-05" db="EMBL/GenBank/DDBJ databases">
        <title>Complete genome sequencing of Absiella argi strain JCM 30884.</title>
        <authorList>
            <person name="Sakamoto M."/>
            <person name="Murakami T."/>
            <person name="Mori H."/>
        </authorList>
    </citation>
    <scope>NUCLEOTIDE SEQUENCE [LARGE SCALE GENOMIC DNA]</scope>
    <source>
        <strain evidence="3">JCM 30884</strain>
    </source>
</reference>